<dbReference type="EMBL" id="BAABJP010000005">
    <property type="protein sequence ID" value="GAA5149895.1"/>
    <property type="molecule type" value="Genomic_DNA"/>
</dbReference>
<evidence type="ECO:0000259" key="6">
    <source>
        <dbReference type="Pfam" id="PF00082"/>
    </source>
</evidence>
<evidence type="ECO:0000256" key="3">
    <source>
        <dbReference type="ARBA" id="ARBA00022801"/>
    </source>
</evidence>
<dbReference type="SUPFAM" id="SSF52743">
    <property type="entry name" value="Subtilisin-like"/>
    <property type="match status" value="1"/>
</dbReference>
<keyword evidence="4 5" id="KW-0720">Serine protease</keyword>
<reference evidence="8" key="1">
    <citation type="journal article" date="2019" name="Int. J. Syst. Evol. Microbiol.">
        <title>The Global Catalogue of Microorganisms (GCM) 10K type strain sequencing project: providing services to taxonomists for standard genome sequencing and annotation.</title>
        <authorList>
            <consortium name="The Broad Institute Genomics Platform"/>
            <consortium name="The Broad Institute Genome Sequencing Center for Infectious Disease"/>
            <person name="Wu L."/>
            <person name="Ma J."/>
        </authorList>
    </citation>
    <scope>NUCLEOTIDE SEQUENCE [LARGE SCALE GENOMIC DNA]</scope>
    <source>
        <strain evidence="8">JCM 18303</strain>
    </source>
</reference>
<dbReference type="PANTHER" id="PTHR43806">
    <property type="entry name" value="PEPTIDASE S8"/>
    <property type="match status" value="1"/>
</dbReference>
<dbReference type="PANTHER" id="PTHR43806:SF11">
    <property type="entry name" value="CEREVISIN-RELATED"/>
    <property type="match status" value="1"/>
</dbReference>
<gene>
    <name evidence="7" type="ORF">GCM10023321_14450</name>
</gene>
<keyword evidence="3 5" id="KW-0378">Hydrolase</keyword>
<comment type="similarity">
    <text evidence="1 5">Belongs to the peptidase S8 family.</text>
</comment>
<dbReference type="Gene3D" id="3.40.50.200">
    <property type="entry name" value="Peptidase S8/S53 domain"/>
    <property type="match status" value="1"/>
</dbReference>
<evidence type="ECO:0000256" key="4">
    <source>
        <dbReference type="ARBA" id="ARBA00022825"/>
    </source>
</evidence>
<keyword evidence="8" id="KW-1185">Reference proteome</keyword>
<dbReference type="CDD" id="cd04847">
    <property type="entry name" value="Peptidases_S8_Subtilisin_like_2"/>
    <property type="match status" value="1"/>
</dbReference>
<feature type="active site" description="Charge relay system" evidence="5">
    <location>
        <position position="406"/>
    </location>
</feature>
<evidence type="ECO:0000313" key="7">
    <source>
        <dbReference type="EMBL" id="GAA5149895.1"/>
    </source>
</evidence>
<sequence length="656" mass="70729">MTRIEDLRIPTLADLSLREFTEDDIAPGESYWVELWTRGGRLDTSQTRARVREEMRWLAALGGHQGVPSRFEGVERDIYLARLTGDVLGALPGLVPEVYEVHLAPRVRLVEALLRGEAAADPQAEVEEPPPNAAVVAVHDTGTSSQHPYLRPVLQGTGSVVPGEPDVADRHGHGTKMAGIAVYPDYLQGIAEGTLRAQNRLVSVRLIPTPRHGPADDDPELWAARTENSVVVAEELARDTTVVHSLSVGAPNERGLRTAWSIGVDQLAWNDSNGRVIVVAAGNMPDHRLATHAEDYPVANLGEPICQPAQAWNALTVGGFTALTGPAAEGTGTYPPALAPAGGISPYASTDVGGAGRPIKPEIVKEAGNTAPDDGLPNVGAEHLSLWTTSHRHVRGELSTPTWATSPAAAAAAADLAILAQRHPSLGPSALRALYVHSARWTPAMMEQFCDRKDRLRAVGYGVPNLQTASSADSNRPVFIYEGRLAPGARQAQMLRIPLPDQVLNDHPETRVQLAITLTYFVEPTDILLGRRYAGGRLKWEVQGPAETEEQLRRRINALAAGSTSDNDRSSGYGWTVGQQLRGRGTLQHDYVELTASELAGDRLLAIYPILGWWEDRDTTKDLAIPFAVVVSVDFGSEDIDLYAAIEASTPVVIEI</sequence>
<keyword evidence="2 5" id="KW-0645">Protease</keyword>
<feature type="domain" description="Peptidase S8/S53" evidence="6">
    <location>
        <begin position="134"/>
        <end position="462"/>
    </location>
</feature>
<feature type="active site" description="Charge relay system" evidence="5">
    <location>
        <position position="140"/>
    </location>
</feature>
<proteinExistence type="inferred from homology"/>
<evidence type="ECO:0000256" key="5">
    <source>
        <dbReference type="PROSITE-ProRule" id="PRU01240"/>
    </source>
</evidence>
<dbReference type="PROSITE" id="PS51892">
    <property type="entry name" value="SUBTILASE"/>
    <property type="match status" value="1"/>
</dbReference>
<comment type="caution">
    <text evidence="7">The sequence shown here is derived from an EMBL/GenBank/DDBJ whole genome shotgun (WGS) entry which is preliminary data.</text>
</comment>
<organism evidence="7 8">
    <name type="scientific">Pseudonocardia eucalypti</name>
    <dbReference type="NCBI Taxonomy" id="648755"/>
    <lineage>
        <taxon>Bacteria</taxon>
        <taxon>Bacillati</taxon>
        <taxon>Actinomycetota</taxon>
        <taxon>Actinomycetes</taxon>
        <taxon>Pseudonocardiales</taxon>
        <taxon>Pseudonocardiaceae</taxon>
        <taxon>Pseudonocardia</taxon>
    </lineage>
</organism>
<accession>A0ABP9PP78</accession>
<name>A0ABP9PP78_9PSEU</name>
<evidence type="ECO:0000313" key="8">
    <source>
        <dbReference type="Proteomes" id="UP001428817"/>
    </source>
</evidence>
<dbReference type="InterPro" id="IPR036852">
    <property type="entry name" value="Peptidase_S8/S53_dom_sf"/>
</dbReference>
<feature type="active site" description="Charge relay system" evidence="5">
    <location>
        <position position="173"/>
    </location>
</feature>
<dbReference type="InterPro" id="IPR034074">
    <property type="entry name" value="Y4bN_pept_dom"/>
</dbReference>
<dbReference type="Pfam" id="PF00082">
    <property type="entry name" value="Peptidase_S8"/>
    <property type="match status" value="1"/>
</dbReference>
<evidence type="ECO:0000256" key="2">
    <source>
        <dbReference type="ARBA" id="ARBA00022670"/>
    </source>
</evidence>
<dbReference type="Proteomes" id="UP001428817">
    <property type="component" value="Unassembled WGS sequence"/>
</dbReference>
<dbReference type="InterPro" id="IPR050131">
    <property type="entry name" value="Peptidase_S8_subtilisin-like"/>
</dbReference>
<dbReference type="InterPro" id="IPR000209">
    <property type="entry name" value="Peptidase_S8/S53_dom"/>
</dbReference>
<evidence type="ECO:0000256" key="1">
    <source>
        <dbReference type="ARBA" id="ARBA00011073"/>
    </source>
</evidence>
<protein>
    <submittedName>
        <fullName evidence="7">S8 family peptidase</fullName>
    </submittedName>
</protein>